<dbReference type="Proteomes" id="UP001189429">
    <property type="component" value="Unassembled WGS sequence"/>
</dbReference>
<name>A0ABN9Y320_9DINO</name>
<evidence type="ECO:0000313" key="2">
    <source>
        <dbReference type="Proteomes" id="UP001189429"/>
    </source>
</evidence>
<reference evidence="1" key="1">
    <citation type="submission" date="2023-10" db="EMBL/GenBank/DDBJ databases">
        <authorList>
            <person name="Chen Y."/>
            <person name="Shah S."/>
            <person name="Dougan E. K."/>
            <person name="Thang M."/>
            <person name="Chan C."/>
        </authorList>
    </citation>
    <scope>NUCLEOTIDE SEQUENCE [LARGE SCALE GENOMIC DNA]</scope>
</reference>
<proteinExistence type="predicted"/>
<gene>
    <name evidence="1" type="ORF">PCOR1329_LOCUS82065</name>
</gene>
<comment type="caution">
    <text evidence="1">The sequence shown here is derived from an EMBL/GenBank/DDBJ whole genome shotgun (WGS) entry which is preliminary data.</text>
</comment>
<evidence type="ECO:0000313" key="1">
    <source>
        <dbReference type="EMBL" id="CAK0906886.1"/>
    </source>
</evidence>
<organism evidence="1 2">
    <name type="scientific">Prorocentrum cordatum</name>
    <dbReference type="NCBI Taxonomy" id="2364126"/>
    <lineage>
        <taxon>Eukaryota</taxon>
        <taxon>Sar</taxon>
        <taxon>Alveolata</taxon>
        <taxon>Dinophyceae</taxon>
        <taxon>Prorocentrales</taxon>
        <taxon>Prorocentraceae</taxon>
        <taxon>Prorocentrum</taxon>
    </lineage>
</organism>
<accession>A0ABN9Y320</accession>
<protein>
    <submittedName>
        <fullName evidence="1">Uncharacterized protein</fullName>
    </submittedName>
</protein>
<keyword evidence="2" id="KW-1185">Reference proteome</keyword>
<sequence>MGGTADGRTIAGAKKAAHRLAVSSREEDRNEAPVLQNLLKVVSSAENLQVARIATMQDDGELEKDIQVLLDHGAQFPPSVMGALVTRKIQVCIREQKWSDLLTICSPWVVQGKTSPFDPLNPTLAACDETFEGKLGLFNTIVFERTLIPMARKGADKIDAMIAFVNVCVHAFAAVDLVDLDAEAAVALDQWKTCWNCLLAIGSTGDLRMDHKDLRAWQLYTLDAVSEVHRNMDKTSKSILVMLAGAIHNCQLWRTRICDYVKKIPAMDTHGSDFLRIKRMMKELPTDIPKAIQHIHEVTTKLSVFSQALREGASDTLIHDTGKAIVDLWPAVQNDVIQAGGPGDMLKVWVESLAEAVVLRPMDAVLASIHVESVEALAKTNQSKLLGKTRDEFNTFASNSVVDDAVNLKSMDVEIGIKLSQKLRGMQVEPYGDIASTAKRVGLLMIKAFHDELFGAFTSPVNVMDFGKQPAIVENLAFVSGDGDMAKKTSAIKKSMELSIHLHELKKDGLTEPSQIAEAVKDGLATTVKIHRAIQQLDSIGAGCADAIAGSIGPLKDKSEVFLKEMQDEYVETRLQELKHHAEELVTIAKGSKDKDGKSWLHGFKGSTFQDLDKRATATISGVNPKDLVTGIASALKAEDKESVGEATAALQGAKITKLQARLLVHLVIEDVEKRRAGARAEIQAVRPEIPDWAAVLPEPMVRKVKDALAMTK</sequence>
<dbReference type="EMBL" id="CAUYUJ010021762">
    <property type="protein sequence ID" value="CAK0906886.1"/>
    <property type="molecule type" value="Genomic_DNA"/>
</dbReference>